<dbReference type="SUPFAM" id="SSF54637">
    <property type="entry name" value="Thioesterase/thiol ester dehydrase-isomerase"/>
    <property type="match status" value="1"/>
</dbReference>
<evidence type="ECO:0000313" key="2">
    <source>
        <dbReference type="Proteomes" id="UP000321903"/>
    </source>
</evidence>
<dbReference type="InterPro" id="IPR027961">
    <property type="entry name" value="DUF4442"/>
</dbReference>
<gene>
    <name evidence="1" type="ORF">ES754_11080</name>
</gene>
<comment type="caution">
    <text evidence="1">The sequence shown here is derived from an EMBL/GenBank/DDBJ whole genome shotgun (WGS) entry which is preliminary data.</text>
</comment>
<evidence type="ECO:0000313" key="1">
    <source>
        <dbReference type="EMBL" id="TXD96173.1"/>
    </source>
</evidence>
<dbReference type="Gene3D" id="3.10.129.10">
    <property type="entry name" value="Hotdog Thioesterase"/>
    <property type="match status" value="1"/>
</dbReference>
<keyword evidence="2" id="KW-1185">Reference proteome</keyword>
<proteinExistence type="predicted"/>
<sequence length="190" mass="21517">MSLLPKNLENFRRKTKKNIMPLLTPHLLKLRINTYAPYVGAGIKVEHVDLDQGLCVVSMGLNALNKNIVGTQFGGSLYSMVDPFYMLMLMHQLGSTYVVWDKSSHIEFIAPGNSKVTARMKIPSTEIATIQELAKEGEAVFREYTTDIVDEQQKTVATVTKKIYIRLRKHSKSKEQSSRIDKLDTQKLTT</sequence>
<reference evidence="1 2" key="1">
    <citation type="submission" date="2019-08" db="EMBL/GenBank/DDBJ databases">
        <title>Genome sequence of Psychrobacter frigidicola ACAM304 (type strain).</title>
        <authorList>
            <person name="Bowman J.P."/>
        </authorList>
    </citation>
    <scope>NUCLEOTIDE SEQUENCE [LARGE SCALE GENOMIC DNA]</scope>
    <source>
        <strain evidence="1 2">ACAM 304</strain>
    </source>
</reference>
<dbReference type="Proteomes" id="UP000321903">
    <property type="component" value="Unassembled WGS sequence"/>
</dbReference>
<accession>A0A5C6ZYL4</accession>
<dbReference type="OrthoDB" id="9814774at2"/>
<organism evidence="1 2">
    <name type="scientific">Psychrobacter frigidicola</name>
    <dbReference type="NCBI Taxonomy" id="45611"/>
    <lineage>
        <taxon>Bacteria</taxon>
        <taxon>Pseudomonadati</taxon>
        <taxon>Pseudomonadota</taxon>
        <taxon>Gammaproteobacteria</taxon>
        <taxon>Moraxellales</taxon>
        <taxon>Moraxellaceae</taxon>
        <taxon>Psychrobacter</taxon>
    </lineage>
</organism>
<protein>
    <submittedName>
        <fullName evidence="1">DUF4442 domain-containing protein</fullName>
    </submittedName>
</protein>
<dbReference type="InterPro" id="IPR029069">
    <property type="entry name" value="HotDog_dom_sf"/>
</dbReference>
<name>A0A5C6ZYL4_9GAMM</name>
<dbReference type="EMBL" id="VORZ01000004">
    <property type="protein sequence ID" value="TXD96173.1"/>
    <property type="molecule type" value="Genomic_DNA"/>
</dbReference>
<dbReference type="RefSeq" id="WP_147224271.1">
    <property type="nucleotide sequence ID" value="NZ_CAJGYY010000001.1"/>
</dbReference>
<dbReference type="Pfam" id="PF14539">
    <property type="entry name" value="DUF4442"/>
    <property type="match status" value="1"/>
</dbReference>
<dbReference type="AlphaFoldDB" id="A0A5C6ZYL4"/>